<dbReference type="HOGENOM" id="CLU_2185994_0_0_1"/>
<dbReference type="GeneID" id="27314925"/>
<dbReference type="InParanoid" id="A0A0D2A5G0"/>
<accession>A0A0D2A5G0</accession>
<evidence type="ECO:0000313" key="1">
    <source>
        <dbReference type="EMBL" id="KIW01780.1"/>
    </source>
</evidence>
<keyword evidence="2" id="KW-1185">Reference proteome</keyword>
<reference evidence="1 2" key="1">
    <citation type="submission" date="2015-01" db="EMBL/GenBank/DDBJ databases">
        <title>The Genome Sequence of Ochroconis gallopava CBS43764.</title>
        <authorList>
            <consortium name="The Broad Institute Genomics Platform"/>
            <person name="Cuomo C."/>
            <person name="de Hoog S."/>
            <person name="Gorbushina A."/>
            <person name="Stielow B."/>
            <person name="Teixiera M."/>
            <person name="Abouelleil A."/>
            <person name="Chapman S.B."/>
            <person name="Priest M."/>
            <person name="Young S.K."/>
            <person name="Wortman J."/>
            <person name="Nusbaum C."/>
            <person name="Birren B."/>
        </authorList>
    </citation>
    <scope>NUCLEOTIDE SEQUENCE [LARGE SCALE GENOMIC DNA]</scope>
    <source>
        <strain evidence="1 2">CBS 43764</strain>
    </source>
</reference>
<proteinExistence type="predicted"/>
<evidence type="ECO:0000313" key="2">
    <source>
        <dbReference type="Proteomes" id="UP000053259"/>
    </source>
</evidence>
<dbReference type="Proteomes" id="UP000053259">
    <property type="component" value="Unassembled WGS sequence"/>
</dbReference>
<dbReference type="VEuPathDB" id="FungiDB:PV09_06952"/>
<organism evidence="1 2">
    <name type="scientific">Verruconis gallopava</name>
    <dbReference type="NCBI Taxonomy" id="253628"/>
    <lineage>
        <taxon>Eukaryota</taxon>
        <taxon>Fungi</taxon>
        <taxon>Dikarya</taxon>
        <taxon>Ascomycota</taxon>
        <taxon>Pezizomycotina</taxon>
        <taxon>Dothideomycetes</taxon>
        <taxon>Pleosporomycetidae</taxon>
        <taxon>Venturiales</taxon>
        <taxon>Sympoventuriaceae</taxon>
        <taxon>Verruconis</taxon>
    </lineage>
</organism>
<dbReference type="AlphaFoldDB" id="A0A0D2A5G0"/>
<dbReference type="EMBL" id="KN847553">
    <property type="protein sequence ID" value="KIW01780.1"/>
    <property type="molecule type" value="Genomic_DNA"/>
</dbReference>
<dbReference type="RefSeq" id="XP_016211649.1">
    <property type="nucleotide sequence ID" value="XM_016360663.1"/>
</dbReference>
<name>A0A0D2A5G0_9PEZI</name>
<sequence length="109" mass="12171">MPSFRPAICFLAPFRFGSSQRLNFEEKEGPRHKICQLHSTIDPKALPSMAKAGEGAGWSVAEENDMILPVHGHFTGSVGVEPLCSYSRVAIVLLSYLSARCCEDWSWWE</sequence>
<protein>
    <submittedName>
        <fullName evidence="1">Uncharacterized protein</fullName>
    </submittedName>
</protein>
<gene>
    <name evidence="1" type="ORF">PV09_06952</name>
</gene>